<dbReference type="AlphaFoldDB" id="A0AAV2FDD8"/>
<evidence type="ECO:0000313" key="3">
    <source>
        <dbReference type="Proteomes" id="UP001497516"/>
    </source>
</evidence>
<evidence type="ECO:0000313" key="2">
    <source>
        <dbReference type="EMBL" id="CAL1396289.1"/>
    </source>
</evidence>
<feature type="compositionally biased region" description="Acidic residues" evidence="1">
    <location>
        <begin position="72"/>
        <end position="85"/>
    </location>
</feature>
<dbReference type="Proteomes" id="UP001497516">
    <property type="component" value="Chromosome 6"/>
</dbReference>
<organism evidence="2 3">
    <name type="scientific">Linum trigynum</name>
    <dbReference type="NCBI Taxonomy" id="586398"/>
    <lineage>
        <taxon>Eukaryota</taxon>
        <taxon>Viridiplantae</taxon>
        <taxon>Streptophyta</taxon>
        <taxon>Embryophyta</taxon>
        <taxon>Tracheophyta</taxon>
        <taxon>Spermatophyta</taxon>
        <taxon>Magnoliopsida</taxon>
        <taxon>eudicotyledons</taxon>
        <taxon>Gunneridae</taxon>
        <taxon>Pentapetalae</taxon>
        <taxon>rosids</taxon>
        <taxon>fabids</taxon>
        <taxon>Malpighiales</taxon>
        <taxon>Linaceae</taxon>
        <taxon>Linum</taxon>
    </lineage>
</organism>
<dbReference type="EMBL" id="OZ034819">
    <property type="protein sequence ID" value="CAL1396289.1"/>
    <property type="molecule type" value="Genomic_DNA"/>
</dbReference>
<evidence type="ECO:0000256" key="1">
    <source>
        <dbReference type="SAM" id="MobiDB-lite"/>
    </source>
</evidence>
<reference evidence="2 3" key="1">
    <citation type="submission" date="2024-04" db="EMBL/GenBank/DDBJ databases">
        <authorList>
            <person name="Fracassetti M."/>
        </authorList>
    </citation>
    <scope>NUCLEOTIDE SEQUENCE [LARGE SCALE GENOMIC DNA]</scope>
</reference>
<sequence length="126" mass="13673">MSGLSGMTLRSSMEMKIPSEKCCESNKLFVLITTSAAAKDGNNRKTLGFVRAGVQTQTDGGVKVTENREDIELPEESDSDGDDEKVEIVKKDVPSEVFGGLVRKRVDSRIMLLQIVRTGGLVLLIG</sequence>
<name>A0AAV2FDD8_9ROSI</name>
<keyword evidence="3" id="KW-1185">Reference proteome</keyword>
<gene>
    <name evidence="2" type="ORF">LTRI10_LOCUS36667</name>
</gene>
<feature type="region of interest" description="Disordered" evidence="1">
    <location>
        <begin position="59"/>
        <end position="86"/>
    </location>
</feature>
<protein>
    <submittedName>
        <fullName evidence="2">Uncharacterized protein</fullName>
    </submittedName>
</protein>
<proteinExistence type="predicted"/>
<accession>A0AAV2FDD8</accession>